<evidence type="ECO:0000256" key="1">
    <source>
        <dbReference type="SAM" id="MobiDB-lite"/>
    </source>
</evidence>
<accession>A0A084SHM6</accession>
<proteinExistence type="predicted"/>
<organism evidence="2 3">
    <name type="scientific">Archangium violaceum Cb vi76</name>
    <dbReference type="NCBI Taxonomy" id="1406225"/>
    <lineage>
        <taxon>Bacteria</taxon>
        <taxon>Pseudomonadati</taxon>
        <taxon>Myxococcota</taxon>
        <taxon>Myxococcia</taxon>
        <taxon>Myxococcales</taxon>
        <taxon>Cystobacterineae</taxon>
        <taxon>Archangiaceae</taxon>
        <taxon>Archangium</taxon>
    </lineage>
</organism>
<dbReference type="Proteomes" id="UP000028547">
    <property type="component" value="Unassembled WGS sequence"/>
</dbReference>
<sequence>MAAAYQQLMHSTVKMVEDTGEQLRQLATLSTAASGVALRLMLSGEKPQQSAQAMAQAQQSLQQATEIFQQIGQVSTRFLERLQPPLPAQPAPAPAPAAVEASGSDTPGKP</sequence>
<feature type="region of interest" description="Disordered" evidence="1">
    <location>
        <begin position="84"/>
        <end position="110"/>
    </location>
</feature>
<evidence type="ECO:0000313" key="3">
    <source>
        <dbReference type="Proteomes" id="UP000028547"/>
    </source>
</evidence>
<evidence type="ECO:0008006" key="4">
    <source>
        <dbReference type="Google" id="ProtNLM"/>
    </source>
</evidence>
<dbReference type="EMBL" id="JPMI01000311">
    <property type="protein sequence ID" value="KFA87961.1"/>
    <property type="molecule type" value="Genomic_DNA"/>
</dbReference>
<dbReference type="AlphaFoldDB" id="A0A084SHM6"/>
<evidence type="ECO:0000313" key="2">
    <source>
        <dbReference type="EMBL" id="KFA87961.1"/>
    </source>
</evidence>
<name>A0A084SHM6_9BACT</name>
<gene>
    <name evidence="2" type="ORF">Q664_44360</name>
</gene>
<protein>
    <recommendedName>
        <fullName evidence="4">Phasin domain-containing protein</fullName>
    </recommendedName>
</protein>
<reference evidence="2 3" key="1">
    <citation type="submission" date="2014-07" db="EMBL/GenBank/DDBJ databases">
        <title>Draft Genome Sequence of Gephyronic Acid Producer, Cystobacter violaceus Strain Cb vi76.</title>
        <authorList>
            <person name="Stevens D.C."/>
            <person name="Young J."/>
            <person name="Carmichael R."/>
            <person name="Tan J."/>
            <person name="Taylor R.E."/>
        </authorList>
    </citation>
    <scope>NUCLEOTIDE SEQUENCE [LARGE SCALE GENOMIC DNA]</scope>
    <source>
        <strain evidence="2 3">Cb vi76</strain>
    </source>
</reference>
<dbReference type="RefSeq" id="WP_043410402.1">
    <property type="nucleotide sequence ID" value="NZ_JPMI01000311.1"/>
</dbReference>
<comment type="caution">
    <text evidence="2">The sequence shown here is derived from an EMBL/GenBank/DDBJ whole genome shotgun (WGS) entry which is preliminary data.</text>
</comment>
<feature type="compositionally biased region" description="Pro residues" evidence="1">
    <location>
        <begin position="84"/>
        <end position="95"/>
    </location>
</feature>